<reference evidence="1 2" key="1">
    <citation type="submission" date="2018-06" db="EMBL/GenBank/DDBJ databases">
        <title>Streptacidiphilus pinicola sp. nov., isolated from pine grove soil.</title>
        <authorList>
            <person name="Roh S.G."/>
            <person name="Park S."/>
            <person name="Kim M.-K."/>
            <person name="Yun B.-R."/>
            <person name="Park J."/>
            <person name="Kim M.J."/>
            <person name="Kim Y.S."/>
            <person name="Kim S.B."/>
        </authorList>
    </citation>
    <scope>NUCLEOTIDE SEQUENCE [LARGE SCALE GENOMIC DNA]</scope>
    <source>
        <strain evidence="1 2">MMS16-CNU450</strain>
    </source>
</reference>
<dbReference type="Proteomes" id="UP000248889">
    <property type="component" value="Unassembled WGS sequence"/>
</dbReference>
<evidence type="ECO:0000313" key="1">
    <source>
        <dbReference type="EMBL" id="RAG82085.1"/>
    </source>
</evidence>
<gene>
    <name evidence="1" type="ORF">DN069_29445</name>
</gene>
<keyword evidence="2" id="KW-1185">Reference proteome</keyword>
<proteinExistence type="predicted"/>
<accession>A0A2X0JYQ7</accession>
<sequence length="133" mass="15305">MSAYESDRLFEIWSFSPSHRTMLLRSNPSPGDEGGTRIEIYVGNVEVMFLRPRMKRLKIWRPSPQEASEAAAKFSIGDKLQSLYLVSSEDFRGFIVGGRPSWREAVRDFDDETLFDFGQEWPPGPEITWGQVE</sequence>
<dbReference type="EMBL" id="QKYN01000126">
    <property type="protein sequence ID" value="RAG82085.1"/>
    <property type="molecule type" value="Genomic_DNA"/>
</dbReference>
<protein>
    <submittedName>
        <fullName evidence="1">Uncharacterized protein</fullName>
    </submittedName>
</protein>
<comment type="caution">
    <text evidence="1">The sequence shown here is derived from an EMBL/GenBank/DDBJ whole genome shotgun (WGS) entry which is preliminary data.</text>
</comment>
<evidence type="ECO:0000313" key="2">
    <source>
        <dbReference type="Proteomes" id="UP000248889"/>
    </source>
</evidence>
<dbReference type="AlphaFoldDB" id="A0A2X0JYQ7"/>
<name>A0A2X0JYQ7_9ACTN</name>
<organism evidence="1 2">
    <name type="scientific">Streptacidiphilus pinicola</name>
    <dbReference type="NCBI Taxonomy" id="2219663"/>
    <lineage>
        <taxon>Bacteria</taxon>
        <taxon>Bacillati</taxon>
        <taxon>Actinomycetota</taxon>
        <taxon>Actinomycetes</taxon>
        <taxon>Kitasatosporales</taxon>
        <taxon>Streptomycetaceae</taxon>
        <taxon>Streptacidiphilus</taxon>
    </lineage>
</organism>